<evidence type="ECO:0000313" key="2">
    <source>
        <dbReference type="Proteomes" id="UP000824128"/>
    </source>
</evidence>
<accession>A0A9D1N2L3</accession>
<protein>
    <submittedName>
        <fullName evidence="1">Class II fructose-bisphosphate aldolase</fullName>
    </submittedName>
</protein>
<organism evidence="1 2">
    <name type="scientific">Candidatus Aphodomorpha intestinavium</name>
    <dbReference type="NCBI Taxonomy" id="2840672"/>
    <lineage>
        <taxon>Bacteria</taxon>
        <taxon>Bacillati</taxon>
        <taxon>Bacillota</taxon>
        <taxon>Clostridia</taxon>
        <taxon>Eubacteriales</taxon>
        <taxon>Candidatus Aphodomorpha</taxon>
    </lineage>
</organism>
<feature type="non-terminal residue" evidence="1">
    <location>
        <position position="1"/>
    </location>
</feature>
<evidence type="ECO:0000313" key="1">
    <source>
        <dbReference type="EMBL" id="HIU93622.1"/>
    </source>
</evidence>
<reference evidence="1" key="1">
    <citation type="submission" date="2020-10" db="EMBL/GenBank/DDBJ databases">
        <authorList>
            <person name="Gilroy R."/>
        </authorList>
    </citation>
    <scope>NUCLEOTIDE SEQUENCE</scope>
    <source>
        <strain evidence="1">ChiGjej2B2-16831</strain>
    </source>
</reference>
<proteinExistence type="predicted"/>
<sequence length="49" mass="5231">THNNLAAARAAHDAYTGQTGAFELMGPVTQAVQRETMRLIRVFGSDGKA</sequence>
<gene>
    <name evidence="1" type="ORF">IAD24_00545</name>
</gene>
<reference evidence="1" key="2">
    <citation type="journal article" date="2021" name="PeerJ">
        <title>Extensive microbial diversity within the chicken gut microbiome revealed by metagenomics and culture.</title>
        <authorList>
            <person name="Gilroy R."/>
            <person name="Ravi A."/>
            <person name="Getino M."/>
            <person name="Pursley I."/>
            <person name="Horton D.L."/>
            <person name="Alikhan N.F."/>
            <person name="Baker D."/>
            <person name="Gharbi K."/>
            <person name="Hall N."/>
            <person name="Watson M."/>
            <person name="Adriaenssens E.M."/>
            <person name="Foster-Nyarko E."/>
            <person name="Jarju S."/>
            <person name="Secka A."/>
            <person name="Antonio M."/>
            <person name="Oren A."/>
            <person name="Chaudhuri R.R."/>
            <person name="La Ragione R."/>
            <person name="Hildebrand F."/>
            <person name="Pallen M.J."/>
        </authorList>
    </citation>
    <scope>NUCLEOTIDE SEQUENCE</scope>
    <source>
        <strain evidence="1">ChiGjej2B2-16831</strain>
    </source>
</reference>
<dbReference type="AlphaFoldDB" id="A0A9D1N2L3"/>
<name>A0A9D1N2L3_9FIRM</name>
<dbReference type="Proteomes" id="UP000824128">
    <property type="component" value="Unassembled WGS sequence"/>
</dbReference>
<dbReference type="EMBL" id="DVNZ01000018">
    <property type="protein sequence ID" value="HIU93622.1"/>
    <property type="molecule type" value="Genomic_DNA"/>
</dbReference>
<comment type="caution">
    <text evidence="1">The sequence shown here is derived from an EMBL/GenBank/DDBJ whole genome shotgun (WGS) entry which is preliminary data.</text>
</comment>